<comment type="similarity">
    <text evidence="2">Belongs to the DODA-type extradiol aromatic ring-opening dioxygenase family.</text>
</comment>
<dbReference type="STRING" id="67003.A0A1X0P9E0"/>
<dbReference type="InterPro" id="IPR014436">
    <property type="entry name" value="Extradiol_dOase_DODA"/>
</dbReference>
<dbReference type="PANTHER" id="PTHR30096:SF0">
    <property type="entry name" value="4,5-DOPA DIOXYGENASE EXTRADIOL-LIKE PROTEIN"/>
    <property type="match status" value="1"/>
</dbReference>
<evidence type="ECO:0000259" key="6">
    <source>
        <dbReference type="Pfam" id="PF02900"/>
    </source>
</evidence>
<dbReference type="Gene3D" id="3.40.830.10">
    <property type="entry name" value="LigB-like"/>
    <property type="match status" value="1"/>
</dbReference>
<keyword evidence="3" id="KW-0479">Metal-binding</keyword>
<dbReference type="GO" id="GO:0008198">
    <property type="term" value="F:ferrous iron binding"/>
    <property type="evidence" value="ECO:0007669"/>
    <property type="project" value="InterPro"/>
</dbReference>
<protein>
    <submittedName>
        <fullName evidence="7">Protocatechuate 4,5-dioxygenase-like protein</fullName>
    </submittedName>
</protein>
<dbReference type="Proteomes" id="UP000192257">
    <property type="component" value="Unassembled WGS sequence"/>
</dbReference>
<dbReference type="AlphaFoldDB" id="A0A1X0P9E0"/>
<evidence type="ECO:0000256" key="4">
    <source>
        <dbReference type="ARBA" id="ARBA00022833"/>
    </source>
</evidence>
<comment type="caution">
    <text evidence="7">The sequence shown here is derived from an EMBL/GenBank/DDBJ whole genome shotgun (WGS) entry which is preliminary data.</text>
</comment>
<evidence type="ECO:0000256" key="3">
    <source>
        <dbReference type="ARBA" id="ARBA00022723"/>
    </source>
</evidence>
<dbReference type="Pfam" id="PF02900">
    <property type="entry name" value="LigB"/>
    <property type="match status" value="1"/>
</dbReference>
<gene>
    <name evidence="7" type="ORF">TM35_000023960</name>
</gene>
<name>A0A1X0P9E0_9TRYP</name>
<comment type="cofactor">
    <cofactor evidence="1">
        <name>Zn(2+)</name>
        <dbReference type="ChEBI" id="CHEBI:29105"/>
    </cofactor>
</comment>
<dbReference type="GeneID" id="39981494"/>
<dbReference type="RefSeq" id="XP_028887136.1">
    <property type="nucleotide sequence ID" value="XM_029021714.1"/>
</dbReference>
<evidence type="ECO:0000313" key="8">
    <source>
        <dbReference type="Proteomes" id="UP000192257"/>
    </source>
</evidence>
<keyword evidence="4" id="KW-0862">Zinc</keyword>
<keyword evidence="7" id="KW-0223">Dioxygenase</keyword>
<proteinExistence type="inferred from homology"/>
<evidence type="ECO:0000256" key="5">
    <source>
        <dbReference type="ARBA" id="ARBA00023002"/>
    </source>
</evidence>
<keyword evidence="8" id="KW-1185">Reference proteome</keyword>
<evidence type="ECO:0000256" key="2">
    <source>
        <dbReference type="ARBA" id="ARBA00007581"/>
    </source>
</evidence>
<dbReference type="GO" id="GO:0008270">
    <property type="term" value="F:zinc ion binding"/>
    <property type="evidence" value="ECO:0007669"/>
    <property type="project" value="InterPro"/>
</dbReference>
<dbReference type="PIRSF" id="PIRSF006157">
    <property type="entry name" value="Doxgns_DODA"/>
    <property type="match status" value="1"/>
</dbReference>
<reference evidence="7 8" key="1">
    <citation type="submission" date="2017-03" db="EMBL/GenBank/DDBJ databases">
        <title>An alternative strategy for trypanosome survival in the mammalian bloodstream revealed through genome and transcriptome analysis of the ubiquitous bovine parasite Trypanosoma (Megatrypanum) theileri.</title>
        <authorList>
            <person name="Kelly S."/>
            <person name="Ivens A."/>
            <person name="Mott A."/>
            <person name="O'Neill E."/>
            <person name="Emms D."/>
            <person name="Macleod O."/>
            <person name="Voorheis P."/>
            <person name="Matthews J."/>
            <person name="Matthews K."/>
            <person name="Carrington M."/>
        </authorList>
    </citation>
    <scope>NUCLEOTIDE SEQUENCE [LARGE SCALE GENOMIC DNA]</scope>
    <source>
        <strain evidence="7">Edinburgh</strain>
    </source>
</reference>
<dbReference type="SUPFAM" id="SSF53213">
    <property type="entry name" value="LigB-like"/>
    <property type="match status" value="1"/>
</dbReference>
<dbReference type="VEuPathDB" id="TriTrypDB:TM35_000023960"/>
<dbReference type="EMBL" id="NBCO01000002">
    <property type="protein sequence ID" value="ORC93070.1"/>
    <property type="molecule type" value="Genomic_DNA"/>
</dbReference>
<dbReference type="InterPro" id="IPR004183">
    <property type="entry name" value="Xdiol_dOase_suB"/>
</dbReference>
<evidence type="ECO:0000256" key="1">
    <source>
        <dbReference type="ARBA" id="ARBA00001947"/>
    </source>
</evidence>
<keyword evidence="5" id="KW-0560">Oxidoreductase</keyword>
<organism evidence="7 8">
    <name type="scientific">Trypanosoma theileri</name>
    <dbReference type="NCBI Taxonomy" id="67003"/>
    <lineage>
        <taxon>Eukaryota</taxon>
        <taxon>Discoba</taxon>
        <taxon>Euglenozoa</taxon>
        <taxon>Kinetoplastea</taxon>
        <taxon>Metakinetoplastina</taxon>
        <taxon>Trypanosomatida</taxon>
        <taxon>Trypanosomatidae</taxon>
        <taxon>Trypanosoma</taxon>
    </lineage>
</organism>
<evidence type="ECO:0000313" key="7">
    <source>
        <dbReference type="EMBL" id="ORC93070.1"/>
    </source>
</evidence>
<dbReference type="GO" id="GO:0016702">
    <property type="term" value="F:oxidoreductase activity, acting on single donors with incorporation of molecular oxygen, incorporation of two atoms of oxygen"/>
    <property type="evidence" value="ECO:0007669"/>
    <property type="project" value="UniProtKB-ARBA"/>
</dbReference>
<dbReference type="CDD" id="cd07363">
    <property type="entry name" value="45_DOPA_Dioxygenase"/>
    <property type="match status" value="1"/>
</dbReference>
<feature type="domain" description="Extradiol ring-cleavage dioxygenase class III enzyme subunit B" evidence="6">
    <location>
        <begin position="41"/>
        <end position="247"/>
    </location>
</feature>
<dbReference type="OrthoDB" id="7396853at2759"/>
<sequence>MVLYPALFVTHGGGPLPLLGDAGHLSLVEALKKNRKYLESHFGLPKTIAVISAHYETPSLRVGGATQPKMLYDYYGFPSESYEIQYPAPGEPHLAKDIVDALKGEGISAEVDVKRPFDHGVFVPLMIMFPEAKIPVVSVSVVKGGDPEKHIKIGKALRSFRSRGILFLGSGATMHNFSNFNKQNAGKTFGDALTSVLCAGENVMSTEERLEKMINVSKMNGFDEAQPRGALEHLMPLLTIVGTANGTRGEEVANVFTDRVNVRNYIFPN</sequence>
<dbReference type="PANTHER" id="PTHR30096">
    <property type="entry name" value="4,5-DOPA DIOXYGENASE EXTRADIOL-LIKE PROTEIN"/>
    <property type="match status" value="1"/>
</dbReference>
<accession>A0A1X0P9E0</accession>